<dbReference type="GO" id="GO:0004519">
    <property type="term" value="F:endonuclease activity"/>
    <property type="evidence" value="ECO:0007669"/>
    <property type="project" value="UniProtKB-KW"/>
</dbReference>
<evidence type="ECO:0000313" key="4">
    <source>
        <dbReference type="Proteomes" id="UP001054854"/>
    </source>
</evidence>
<keyword evidence="3" id="KW-0378">Hydrolase</keyword>
<protein>
    <submittedName>
        <fullName evidence="3">Restriction endonuclease subunit S</fullName>
    </submittedName>
</protein>
<keyword evidence="1" id="KW-0680">Restriction system</keyword>
<evidence type="ECO:0000256" key="2">
    <source>
        <dbReference type="ARBA" id="ARBA00023125"/>
    </source>
</evidence>
<organism evidence="3 4">
    <name type="scientific">Streptomyces hygroscopicus</name>
    <dbReference type="NCBI Taxonomy" id="1912"/>
    <lineage>
        <taxon>Bacteria</taxon>
        <taxon>Bacillati</taxon>
        <taxon>Actinomycetota</taxon>
        <taxon>Actinomycetes</taxon>
        <taxon>Kitasatosporales</taxon>
        <taxon>Streptomycetaceae</taxon>
        <taxon>Streptomyces</taxon>
        <taxon>Streptomyces violaceusniger group</taxon>
    </lineage>
</organism>
<dbReference type="InterPro" id="IPR044946">
    <property type="entry name" value="Restrct_endonuc_typeI_TRD_sf"/>
</dbReference>
<dbReference type="Proteomes" id="UP001054854">
    <property type="component" value="Unassembled WGS sequence"/>
</dbReference>
<proteinExistence type="predicted"/>
<keyword evidence="2" id="KW-0238">DNA-binding</keyword>
<keyword evidence="3" id="KW-0540">Nuclease</keyword>
<sequence>MRGKVPLGDLLQKVEVGVALAAQSQPPPEGEWGVLRLSALTTGKFASEQAKRVSAADASRRSGLEVRGNDVLVVRVNGSPSLVGSGRVVSEVPPRLLLSDLMFRLVPDPAKLDPKFLGLLLGSEGVRRQVKSVIRGTSGQFQLPQREVKALSVPDVPLAEQRQIVAAHAAFERRIAAVERVLQKLRVAEAALVARTTAGTQVRVKLGSWLRRIEAGKSPLAEDTPAGEGEWGVLKVSAVQRGWFDAVENKVVRDPALINPRFEVRPGDLIMTRANTEDLVGLACVAHKPPSRLMLSDKTLRLVVDHSIADPEFVELVLTEPGVRRQVKAAATGTSGSMKNIGQDSIQGLLVPDVSLDDQHRTVAVRAASKARMDSLRKQLVKLRAIQQGMVEDLLGPRPVS</sequence>
<dbReference type="SUPFAM" id="SSF116734">
    <property type="entry name" value="DNA methylase specificity domain"/>
    <property type="match status" value="2"/>
</dbReference>
<dbReference type="PANTHER" id="PTHR30408">
    <property type="entry name" value="TYPE-1 RESTRICTION ENZYME ECOKI SPECIFICITY PROTEIN"/>
    <property type="match status" value="1"/>
</dbReference>
<dbReference type="RefSeq" id="WP_236258675.1">
    <property type="nucleotide sequence ID" value="NZ_BNEK01000005.1"/>
</dbReference>
<dbReference type="InterPro" id="IPR052021">
    <property type="entry name" value="Type-I_RS_S_subunit"/>
</dbReference>
<keyword evidence="4" id="KW-1185">Reference proteome</keyword>
<name>A0ABQ3U870_STRHY</name>
<dbReference type="EMBL" id="BNEK01000005">
    <property type="protein sequence ID" value="GHJ31591.1"/>
    <property type="molecule type" value="Genomic_DNA"/>
</dbReference>
<dbReference type="PANTHER" id="PTHR30408:SF12">
    <property type="entry name" value="TYPE I RESTRICTION ENZYME MJAVIII SPECIFICITY SUBUNIT"/>
    <property type="match status" value="1"/>
</dbReference>
<comment type="caution">
    <text evidence="3">The sequence shown here is derived from an EMBL/GenBank/DDBJ whole genome shotgun (WGS) entry which is preliminary data.</text>
</comment>
<keyword evidence="3" id="KW-0255">Endonuclease</keyword>
<evidence type="ECO:0000256" key="1">
    <source>
        <dbReference type="ARBA" id="ARBA00022747"/>
    </source>
</evidence>
<gene>
    <name evidence="3" type="ORF">TPA0910_60240</name>
</gene>
<reference evidence="3" key="1">
    <citation type="submission" date="2024-05" db="EMBL/GenBank/DDBJ databases">
        <title>Whole genome shotgun sequence of Streptomyces hygroscopicus NBRC 113678.</title>
        <authorList>
            <person name="Komaki H."/>
            <person name="Tamura T."/>
        </authorList>
    </citation>
    <scope>NUCLEOTIDE SEQUENCE</scope>
    <source>
        <strain evidence="3">N11-34</strain>
    </source>
</reference>
<dbReference type="Gene3D" id="3.90.220.20">
    <property type="entry name" value="DNA methylase specificity domains"/>
    <property type="match status" value="2"/>
</dbReference>
<evidence type="ECO:0000313" key="3">
    <source>
        <dbReference type="EMBL" id="GHJ31591.1"/>
    </source>
</evidence>
<accession>A0ABQ3U870</accession>